<comment type="caution">
    <text evidence="1">The sequence shown here is derived from an EMBL/GenBank/DDBJ whole genome shotgun (WGS) entry which is preliminary data.</text>
</comment>
<protein>
    <submittedName>
        <fullName evidence="1">Uncharacterized protein</fullName>
    </submittedName>
</protein>
<dbReference type="Proteomes" id="UP000749010">
    <property type="component" value="Unassembled WGS sequence"/>
</dbReference>
<sequence length="121" mass="13160">MGLFSFLTAHGIKLAYSFLNGYFFGYRKQDLTAAIARCQLGATVTQFAVGPDRERYNDSGRVEVDVGSGMVIAVERRASLHRMVVAGGAAGEDDEMLTDNDETRILDLQRVVQAQKTLGAA</sequence>
<organism evidence="1 2">
    <name type="scientific">Candidatus Accumulibacter phosphatis</name>
    <dbReference type="NCBI Taxonomy" id="327160"/>
    <lineage>
        <taxon>Bacteria</taxon>
        <taxon>Pseudomonadati</taxon>
        <taxon>Pseudomonadota</taxon>
        <taxon>Betaproteobacteria</taxon>
        <taxon>Candidatus Accumulibacter</taxon>
    </lineage>
</organism>
<keyword evidence="2" id="KW-1185">Reference proteome</keyword>
<dbReference type="EMBL" id="SPMY01000006">
    <property type="protein sequence ID" value="NMQ26677.1"/>
    <property type="molecule type" value="Genomic_DNA"/>
</dbReference>
<name>A0ABX1TV24_9PROT</name>
<accession>A0ABX1TV24</accession>
<evidence type="ECO:0000313" key="1">
    <source>
        <dbReference type="EMBL" id="NMQ26677.1"/>
    </source>
</evidence>
<gene>
    <name evidence="1" type="ORF">E4Q23_02230</name>
</gene>
<dbReference type="RefSeq" id="WP_169065120.1">
    <property type="nucleotide sequence ID" value="NZ_SPMY01000006.1"/>
</dbReference>
<reference evidence="1 2" key="1">
    <citation type="submission" date="2019-03" db="EMBL/GenBank/DDBJ databases">
        <title>Metabolic reconstructions from genomes of highly enriched 'Candidatus Accumulibacter' and 'Candidatus Competibacter' bioreactor populations.</title>
        <authorList>
            <person name="Annavajhala M.K."/>
            <person name="Welles L."/>
            <person name="Abbas B."/>
            <person name="Sorokin D."/>
            <person name="Park H."/>
            <person name="Van Loosdrecht M."/>
            <person name="Chandran K."/>
        </authorList>
    </citation>
    <scope>NUCLEOTIDE SEQUENCE [LARGE SCALE GENOMIC DNA]</scope>
    <source>
        <strain evidence="1 2">SBR_S</strain>
    </source>
</reference>
<proteinExistence type="predicted"/>
<evidence type="ECO:0000313" key="2">
    <source>
        <dbReference type="Proteomes" id="UP000749010"/>
    </source>
</evidence>